<evidence type="ECO:0000313" key="1">
    <source>
        <dbReference type="EMBL" id="CSC66187.1"/>
    </source>
</evidence>
<gene>
    <name evidence="1" type="ORF">ERS013200_01933</name>
</gene>
<evidence type="ECO:0000313" key="2">
    <source>
        <dbReference type="Proteomes" id="UP000041770"/>
    </source>
</evidence>
<dbReference type="EMBL" id="CWQY01000011">
    <property type="protein sequence ID" value="CSC66187.1"/>
    <property type="molecule type" value="Genomic_DNA"/>
</dbReference>
<dbReference type="AlphaFoldDB" id="A0A655ZEM5"/>
<organism evidence="1 2">
    <name type="scientific">Vibrio cholerae</name>
    <dbReference type="NCBI Taxonomy" id="666"/>
    <lineage>
        <taxon>Bacteria</taxon>
        <taxon>Pseudomonadati</taxon>
        <taxon>Pseudomonadota</taxon>
        <taxon>Gammaproteobacteria</taxon>
        <taxon>Vibrionales</taxon>
        <taxon>Vibrionaceae</taxon>
        <taxon>Vibrio</taxon>
    </lineage>
</organism>
<sequence>MWRVNLLHQFHTTTVVEPCVLLARRHTKRHRGKIQSVRNFAFPVIRRGVSHVVLARFHHIKHTQWRFMFIGRINANL</sequence>
<dbReference type="Proteomes" id="UP000041770">
    <property type="component" value="Unassembled WGS sequence"/>
</dbReference>
<protein>
    <submittedName>
        <fullName evidence="1">Uncharacterized protein</fullName>
    </submittedName>
</protein>
<name>A0A655ZEM5_VIBCL</name>
<proteinExistence type="predicted"/>
<accession>A0A655ZEM5</accession>
<reference evidence="1 2" key="1">
    <citation type="submission" date="2015-07" db="EMBL/GenBank/DDBJ databases">
        <authorList>
            <consortium name="Pathogen Informatics"/>
        </authorList>
    </citation>
    <scope>NUCLEOTIDE SEQUENCE [LARGE SCALE GENOMIC DNA]</scope>
    <source>
        <strain evidence="1 2">A316</strain>
    </source>
</reference>